<comment type="caution">
    <text evidence="1">The sequence shown here is derived from an EMBL/GenBank/DDBJ whole genome shotgun (WGS) entry which is preliminary data.</text>
</comment>
<dbReference type="EMBL" id="JBEPNJ010000005">
    <property type="protein sequence ID" value="MET3772239.1"/>
    <property type="molecule type" value="Genomic_DNA"/>
</dbReference>
<reference evidence="1" key="1">
    <citation type="submission" date="2024-06" db="EMBL/GenBank/DDBJ databases">
        <title>Genomic Encyclopedia of Type Strains, Phase IV (KMG-IV): sequencing the most valuable type-strain genomes for metagenomic binning, comparative biology and taxonomic classification.</title>
        <authorList>
            <person name="Goeker M."/>
        </authorList>
    </citation>
    <scope>NUCLEOTIDE SEQUENCE</scope>
    <source>
        <strain evidence="1">SJCon</strain>
    </source>
</reference>
<organism evidence="1 2">
    <name type="scientific">Arthrobacter nitrophenolicus</name>
    <dbReference type="NCBI Taxonomy" id="683150"/>
    <lineage>
        <taxon>Bacteria</taxon>
        <taxon>Bacillati</taxon>
        <taxon>Actinomycetota</taxon>
        <taxon>Actinomycetes</taxon>
        <taxon>Micrococcales</taxon>
        <taxon>Micrococcaceae</taxon>
        <taxon>Arthrobacter</taxon>
    </lineage>
</organism>
<proteinExistence type="predicted"/>
<accession>A0ACC6TEQ3</accession>
<keyword evidence="2" id="KW-1185">Reference proteome</keyword>
<evidence type="ECO:0000313" key="1">
    <source>
        <dbReference type="EMBL" id="MET3772239.1"/>
    </source>
</evidence>
<protein>
    <submittedName>
        <fullName evidence="1">Uncharacterized protein</fullName>
    </submittedName>
</protein>
<dbReference type="Proteomes" id="UP001549207">
    <property type="component" value="Unassembled WGS sequence"/>
</dbReference>
<evidence type="ECO:0000313" key="2">
    <source>
        <dbReference type="Proteomes" id="UP001549207"/>
    </source>
</evidence>
<sequence length="51" mass="5522">MPKGRSRVDVEILQVQVRLGSNRNSALTTMVLERDGLGGGWRLRESLAGAA</sequence>
<name>A0ACC6TEQ3_9MICC</name>
<gene>
    <name evidence="1" type="ORF">ABIC98_001876</name>
</gene>